<keyword evidence="1 4" id="KW-0489">Methyltransferase</keyword>
<comment type="caution">
    <text evidence="4">The sequence shown here is derived from an EMBL/GenBank/DDBJ whole genome shotgun (WGS) entry which is preliminary data.</text>
</comment>
<proteinExistence type="predicted"/>
<sequence length="461" mass="51806">MAGGGGSSQGIHYVPGTELVMALNHWRLAIDSHALNFPGAQHECCDISQADFRWFPYAEILWASPECTHHSVASGRKRIQLDQVPDENGEVLPVDAAERSRATAWDVLRYLERMILRGKPVLGGVVENVIDFQRWNLFEPWRKGFELLGYDIEIIHLNSAHAHARKALWSPQSRDRFYLGYVHRSVGRKPDWQKWLRPHATCPDHGAVRARQDFKRKDREPWGRYRTQYVYRCPRAGCGQVIEPLALPASKAIDWTIPAQRIGDRKRPLAKKTMDRIRDGLERYARHLVVPVEGRQGKQAKPLDEPTRTMTTRRETGVAFTPFIAELRGGASKHRSTTDPLCTVTASGNHHGLVTEGLAVPYYGTGRARPLSQPLGALTTVDRYGLLKAQIEVEDCLFRMLEPEEIGTAMSFREGYKLLGTKRERVRMLGNAVTPNASEILVSAVVEAITGEDIEPAAAPC</sequence>
<dbReference type="Pfam" id="PF00145">
    <property type="entry name" value="DNA_methylase"/>
    <property type="match status" value="1"/>
</dbReference>
<organism evidence="4 5">
    <name type="scientific">Streptomyces musisoli</name>
    <dbReference type="NCBI Taxonomy" id="2802280"/>
    <lineage>
        <taxon>Bacteria</taxon>
        <taxon>Bacillati</taxon>
        <taxon>Actinomycetota</taxon>
        <taxon>Actinomycetes</taxon>
        <taxon>Kitasatosporales</taxon>
        <taxon>Streptomycetaceae</taxon>
        <taxon>Streptomyces</taxon>
    </lineage>
</organism>
<evidence type="ECO:0000313" key="4">
    <source>
        <dbReference type="EMBL" id="MBL1104921.1"/>
    </source>
</evidence>
<dbReference type="SUPFAM" id="SSF53335">
    <property type="entry name" value="S-adenosyl-L-methionine-dependent methyltransferases"/>
    <property type="match status" value="1"/>
</dbReference>
<reference evidence="4 5" key="1">
    <citation type="submission" date="2021-01" db="EMBL/GenBank/DDBJ databases">
        <title>WGS of actinomycetes isolated from Thailand.</title>
        <authorList>
            <person name="Thawai C."/>
        </authorList>
    </citation>
    <scope>NUCLEOTIDE SEQUENCE [LARGE SCALE GENOMIC DNA]</scope>
    <source>
        <strain evidence="4 5">CH5-8</strain>
    </source>
</reference>
<gene>
    <name evidence="4" type="ORF">JK361_09995</name>
</gene>
<dbReference type="GO" id="GO:0008168">
    <property type="term" value="F:methyltransferase activity"/>
    <property type="evidence" value="ECO:0007669"/>
    <property type="project" value="UniProtKB-KW"/>
</dbReference>
<evidence type="ECO:0000256" key="1">
    <source>
        <dbReference type="ARBA" id="ARBA00022603"/>
    </source>
</evidence>
<name>A0ABS1NZ09_9ACTN</name>
<evidence type="ECO:0000313" key="5">
    <source>
        <dbReference type="Proteomes" id="UP000621386"/>
    </source>
</evidence>
<dbReference type="GO" id="GO:0032259">
    <property type="term" value="P:methylation"/>
    <property type="evidence" value="ECO:0007669"/>
    <property type="project" value="UniProtKB-KW"/>
</dbReference>
<keyword evidence="2" id="KW-0808">Transferase</keyword>
<dbReference type="Proteomes" id="UP000621386">
    <property type="component" value="Unassembled WGS sequence"/>
</dbReference>
<dbReference type="InterPro" id="IPR029063">
    <property type="entry name" value="SAM-dependent_MTases_sf"/>
</dbReference>
<accession>A0ABS1NZ09</accession>
<dbReference type="InterPro" id="IPR001525">
    <property type="entry name" value="C5_MeTfrase"/>
</dbReference>
<keyword evidence="3" id="KW-0680">Restriction system</keyword>
<dbReference type="Gene3D" id="3.40.50.150">
    <property type="entry name" value="Vaccinia Virus protein VP39"/>
    <property type="match status" value="1"/>
</dbReference>
<evidence type="ECO:0000256" key="3">
    <source>
        <dbReference type="ARBA" id="ARBA00022747"/>
    </source>
</evidence>
<evidence type="ECO:0000256" key="2">
    <source>
        <dbReference type="ARBA" id="ARBA00022679"/>
    </source>
</evidence>
<keyword evidence="5" id="KW-1185">Reference proteome</keyword>
<protein>
    <submittedName>
        <fullName evidence="4">DNA cytosine methyltransferase</fullName>
    </submittedName>
</protein>
<dbReference type="EMBL" id="JAERRH010000003">
    <property type="protein sequence ID" value="MBL1104921.1"/>
    <property type="molecule type" value="Genomic_DNA"/>
</dbReference>